<sequence length="137" mass="14955">RSVRVGQPCLVPSYSQALLDGGGGSADRSAAPFLLQRRPRHIGRGGRRHVPVRWRGRRCRSGSDEDAGEALLEEVSPRPEEDKPEGAAGGGGRHLRGALPDHQGSRPLDRVQHMELRQAVMIYPKLLIELALSTTPE</sequence>
<feature type="region of interest" description="Disordered" evidence="1">
    <location>
        <begin position="58"/>
        <end position="107"/>
    </location>
</feature>
<accession>A0A1D1XJF8</accession>
<evidence type="ECO:0000313" key="2">
    <source>
        <dbReference type="EMBL" id="JAT42441.1"/>
    </source>
</evidence>
<evidence type="ECO:0000256" key="1">
    <source>
        <dbReference type="SAM" id="MobiDB-lite"/>
    </source>
</evidence>
<organism evidence="2">
    <name type="scientific">Anthurium amnicola</name>
    <dbReference type="NCBI Taxonomy" id="1678845"/>
    <lineage>
        <taxon>Eukaryota</taxon>
        <taxon>Viridiplantae</taxon>
        <taxon>Streptophyta</taxon>
        <taxon>Embryophyta</taxon>
        <taxon>Tracheophyta</taxon>
        <taxon>Spermatophyta</taxon>
        <taxon>Magnoliopsida</taxon>
        <taxon>Liliopsida</taxon>
        <taxon>Araceae</taxon>
        <taxon>Pothoideae</taxon>
        <taxon>Potheae</taxon>
        <taxon>Anthurium</taxon>
    </lineage>
</organism>
<gene>
    <name evidence="2" type="ORF">g.32676</name>
</gene>
<name>A0A1D1XJF8_9ARAE</name>
<reference evidence="2" key="1">
    <citation type="submission" date="2015-07" db="EMBL/GenBank/DDBJ databases">
        <title>Transcriptome Assembly of Anthurium amnicola.</title>
        <authorList>
            <person name="Suzuki J."/>
        </authorList>
    </citation>
    <scope>NUCLEOTIDE SEQUENCE</scope>
</reference>
<proteinExistence type="predicted"/>
<feature type="non-terminal residue" evidence="2">
    <location>
        <position position="1"/>
    </location>
</feature>
<dbReference type="AlphaFoldDB" id="A0A1D1XJF8"/>
<feature type="compositionally biased region" description="Basic and acidic residues" evidence="1">
    <location>
        <begin position="75"/>
        <end position="85"/>
    </location>
</feature>
<dbReference type="EMBL" id="GDJX01025495">
    <property type="protein sequence ID" value="JAT42441.1"/>
    <property type="molecule type" value="Transcribed_RNA"/>
</dbReference>
<protein>
    <submittedName>
        <fullName evidence="2">Uncharacterized protein</fullName>
    </submittedName>
</protein>